<dbReference type="AlphaFoldDB" id="A0A451DAB0"/>
<dbReference type="Pfam" id="PF02843">
    <property type="entry name" value="GARS_C"/>
    <property type="match status" value="1"/>
</dbReference>
<dbReference type="GO" id="GO:0004637">
    <property type="term" value="F:phosphoribosylamine-glycine ligase activity"/>
    <property type="evidence" value="ECO:0007669"/>
    <property type="project" value="UniProtKB-UniRule"/>
</dbReference>
<reference evidence="20 21" key="1">
    <citation type="submission" date="2019-02" db="EMBL/GenBank/DDBJ databases">
        <authorList>
            <person name="Manzano-Marin A."/>
            <person name="Manzano-Marin A."/>
        </authorList>
    </citation>
    <scope>NUCLEOTIDE SEQUENCE [LARGE SCALE GENOMIC DNA]</scope>
    <source>
        <strain evidence="20 21">ErCikochiana</strain>
    </source>
</reference>
<accession>A0A451DAB0</accession>
<dbReference type="SMART" id="SM01209">
    <property type="entry name" value="GARS_A"/>
    <property type="match status" value="1"/>
</dbReference>
<proteinExistence type="inferred from homology"/>
<protein>
    <recommendedName>
        <fullName evidence="5 17">Phosphoribosylamine--glycine ligase</fullName>
        <ecNumber evidence="4 17">6.3.4.13</ecNumber>
    </recommendedName>
    <alternativeName>
        <fullName evidence="16 17">GARS</fullName>
    </alternativeName>
    <alternativeName>
        <fullName evidence="14 17">Glycinamide ribonucleotide synthetase</fullName>
    </alternativeName>
    <alternativeName>
        <fullName evidence="15 17">Phosphoribosylglycinamide synthetase</fullName>
    </alternativeName>
</protein>
<dbReference type="InterPro" id="IPR016185">
    <property type="entry name" value="PreATP-grasp_dom_sf"/>
</dbReference>
<dbReference type="GO" id="GO:0006189">
    <property type="term" value="P:'de novo' IMP biosynthetic process"/>
    <property type="evidence" value="ECO:0007669"/>
    <property type="project" value="UniProtKB-UniRule"/>
</dbReference>
<keyword evidence="12" id="KW-0464">Manganese</keyword>
<dbReference type="FunFam" id="3.30.1490.20:FF:000006">
    <property type="entry name" value="phosphoribosylamine--glycine ligase, chloroplastic-like"/>
    <property type="match status" value="1"/>
</dbReference>
<dbReference type="Gene3D" id="3.90.600.10">
    <property type="entry name" value="Phosphoribosylglycinamide synthetase, C-terminal domain"/>
    <property type="match status" value="1"/>
</dbReference>
<evidence type="ECO:0000256" key="14">
    <source>
        <dbReference type="ARBA" id="ARBA00042242"/>
    </source>
</evidence>
<dbReference type="PROSITE" id="PS00184">
    <property type="entry name" value="GARS"/>
    <property type="match status" value="1"/>
</dbReference>
<name>A0A451DAB0_9GAMM</name>
<feature type="domain" description="ATP-grasp" evidence="19">
    <location>
        <begin position="109"/>
        <end position="316"/>
    </location>
</feature>
<dbReference type="PROSITE" id="PS50975">
    <property type="entry name" value="ATP_GRASP"/>
    <property type="match status" value="1"/>
</dbReference>
<keyword evidence="6 17" id="KW-0436">Ligase</keyword>
<evidence type="ECO:0000313" key="20">
    <source>
        <dbReference type="EMBL" id="VFP83256.1"/>
    </source>
</evidence>
<dbReference type="InterPro" id="IPR037123">
    <property type="entry name" value="PRibGlycinamide_synth_C_sf"/>
</dbReference>
<dbReference type="SUPFAM" id="SSF51246">
    <property type="entry name" value="Rudiment single hybrid motif"/>
    <property type="match status" value="1"/>
</dbReference>
<evidence type="ECO:0000256" key="6">
    <source>
        <dbReference type="ARBA" id="ARBA00022598"/>
    </source>
</evidence>
<comment type="cofactor">
    <cofactor evidence="1">
        <name>Mn(2+)</name>
        <dbReference type="ChEBI" id="CHEBI:29035"/>
    </cofactor>
</comment>
<dbReference type="InterPro" id="IPR011054">
    <property type="entry name" value="Rudment_hybrid_motif"/>
</dbReference>
<evidence type="ECO:0000256" key="12">
    <source>
        <dbReference type="ARBA" id="ARBA00023211"/>
    </source>
</evidence>
<dbReference type="FunFam" id="3.40.50.20:FF:000006">
    <property type="entry name" value="Phosphoribosylamine--glycine ligase, chloroplastic"/>
    <property type="match status" value="1"/>
</dbReference>
<dbReference type="InterPro" id="IPR011761">
    <property type="entry name" value="ATP-grasp"/>
</dbReference>
<organism evidence="20 21">
    <name type="scientific">Candidatus Erwinia haradaeae</name>
    <dbReference type="NCBI Taxonomy" id="1922217"/>
    <lineage>
        <taxon>Bacteria</taxon>
        <taxon>Pseudomonadati</taxon>
        <taxon>Pseudomonadota</taxon>
        <taxon>Gammaproteobacteria</taxon>
        <taxon>Enterobacterales</taxon>
        <taxon>Erwiniaceae</taxon>
        <taxon>Erwinia</taxon>
    </lineage>
</organism>
<evidence type="ECO:0000256" key="11">
    <source>
        <dbReference type="ARBA" id="ARBA00022842"/>
    </source>
</evidence>
<dbReference type="SMART" id="SM01210">
    <property type="entry name" value="GARS_C"/>
    <property type="match status" value="1"/>
</dbReference>
<dbReference type="Gene3D" id="3.30.1490.20">
    <property type="entry name" value="ATP-grasp fold, A domain"/>
    <property type="match status" value="1"/>
</dbReference>
<evidence type="ECO:0000256" key="3">
    <source>
        <dbReference type="ARBA" id="ARBA00005174"/>
    </source>
</evidence>
<evidence type="ECO:0000256" key="8">
    <source>
        <dbReference type="ARBA" id="ARBA00022741"/>
    </source>
</evidence>
<dbReference type="InterPro" id="IPR020561">
    <property type="entry name" value="PRibGlycinamid_synth_ATP-grasp"/>
</dbReference>
<dbReference type="InterPro" id="IPR013815">
    <property type="entry name" value="ATP_grasp_subdomain_1"/>
</dbReference>
<evidence type="ECO:0000256" key="16">
    <source>
        <dbReference type="ARBA" id="ARBA00079592"/>
    </source>
</evidence>
<dbReference type="GO" id="GO:0046872">
    <property type="term" value="F:metal ion binding"/>
    <property type="evidence" value="ECO:0007669"/>
    <property type="project" value="UniProtKB-KW"/>
</dbReference>
<dbReference type="Gene3D" id="3.40.50.20">
    <property type="match status" value="1"/>
</dbReference>
<dbReference type="Pfam" id="PF02844">
    <property type="entry name" value="GARS_N"/>
    <property type="match status" value="1"/>
</dbReference>
<sequence>MKILVIGNGGREHALAWKISQSQLATSVFVAPGNAGTALEPMIMNIDIQPNNIPALLDCAMTKQIDLTIVGPEFPLVNGVVDIFCSAGLKIFGPTQSAALLEGSKAFTKDFLVRHDILTAEYQHFTDVELALSYVRKRRMPIVIKVDGLADGKGVIVARTLQEAKSAIHNMLVENVFGASGRRIIIEEFLEGEEVSFIVMVDGKNVLPIASCQDYKCVGNGDIGPNTGGMGAFSPVKLVTEKMHQRIMDEVILPTIRAMVFEGCSYTGFLYAGLMINKNSQIYVLEFNCRLGDPESQPMLLRLQSDLLDLCLAAIDGKLDQKKVFLDPRPALGVVLASHGYPGNYIKGNRIYGLPLSSSGVDWKVFHSGTAMQDGVIVTNGGRVVCVTALGEDLTEAKNYAYQLASQIDWRGKFFRTDIGERAISCA</sequence>
<dbReference type="GO" id="GO:0005524">
    <property type="term" value="F:ATP binding"/>
    <property type="evidence" value="ECO:0007669"/>
    <property type="project" value="UniProtKB-UniRule"/>
</dbReference>
<evidence type="ECO:0000256" key="17">
    <source>
        <dbReference type="HAMAP-Rule" id="MF_00138"/>
    </source>
</evidence>
<comment type="cofactor">
    <cofactor evidence="2">
        <name>Mg(2+)</name>
        <dbReference type="ChEBI" id="CHEBI:18420"/>
    </cofactor>
</comment>
<dbReference type="FunFam" id="3.30.470.20:FF:000031">
    <property type="entry name" value="Phosphoribosylamine--glycine ligase"/>
    <property type="match status" value="1"/>
</dbReference>
<dbReference type="InterPro" id="IPR020562">
    <property type="entry name" value="PRibGlycinamide_synth_N"/>
</dbReference>
<evidence type="ECO:0000256" key="5">
    <source>
        <dbReference type="ARBA" id="ARBA00020605"/>
    </source>
</evidence>
<dbReference type="PANTHER" id="PTHR43472">
    <property type="entry name" value="PHOSPHORIBOSYLAMINE--GLYCINE LIGASE"/>
    <property type="match status" value="1"/>
</dbReference>
<evidence type="ECO:0000256" key="18">
    <source>
        <dbReference type="PROSITE-ProRule" id="PRU00409"/>
    </source>
</evidence>
<keyword evidence="9 17" id="KW-0658">Purine biosynthesis</keyword>
<dbReference type="InterPro" id="IPR020560">
    <property type="entry name" value="PRibGlycinamide_synth_C-dom"/>
</dbReference>
<keyword evidence="11" id="KW-0460">Magnesium</keyword>
<evidence type="ECO:0000256" key="2">
    <source>
        <dbReference type="ARBA" id="ARBA00001946"/>
    </source>
</evidence>
<dbReference type="FunFam" id="3.90.600.10:FF:000001">
    <property type="entry name" value="Trifunctional purine biosynthetic protein adenosine-3"/>
    <property type="match status" value="1"/>
</dbReference>
<evidence type="ECO:0000256" key="1">
    <source>
        <dbReference type="ARBA" id="ARBA00001936"/>
    </source>
</evidence>
<dbReference type="RefSeq" id="WP_157988605.1">
    <property type="nucleotide sequence ID" value="NZ_LR217715.1"/>
</dbReference>
<comment type="catalytic activity">
    <reaction evidence="17">
        <text>5-phospho-beta-D-ribosylamine + glycine + ATP = N(1)-(5-phospho-beta-D-ribosyl)glycinamide + ADP + phosphate + H(+)</text>
        <dbReference type="Rhea" id="RHEA:17453"/>
        <dbReference type="ChEBI" id="CHEBI:15378"/>
        <dbReference type="ChEBI" id="CHEBI:30616"/>
        <dbReference type="ChEBI" id="CHEBI:43474"/>
        <dbReference type="ChEBI" id="CHEBI:57305"/>
        <dbReference type="ChEBI" id="CHEBI:58681"/>
        <dbReference type="ChEBI" id="CHEBI:143788"/>
        <dbReference type="ChEBI" id="CHEBI:456216"/>
        <dbReference type="EC" id="6.3.4.13"/>
    </reaction>
</comment>
<dbReference type="NCBIfam" id="TIGR00877">
    <property type="entry name" value="purD"/>
    <property type="match status" value="1"/>
</dbReference>
<dbReference type="Gene3D" id="3.30.470.20">
    <property type="entry name" value="ATP-grasp fold, B domain"/>
    <property type="match status" value="1"/>
</dbReference>
<evidence type="ECO:0000256" key="7">
    <source>
        <dbReference type="ARBA" id="ARBA00022723"/>
    </source>
</evidence>
<dbReference type="InterPro" id="IPR020559">
    <property type="entry name" value="PRibGlycinamide_synth_CS"/>
</dbReference>
<comment type="similarity">
    <text evidence="13 17">Belongs to the GARS family.</text>
</comment>
<dbReference type="UniPathway" id="UPA00074">
    <property type="reaction ID" value="UER00125"/>
</dbReference>
<evidence type="ECO:0000256" key="9">
    <source>
        <dbReference type="ARBA" id="ARBA00022755"/>
    </source>
</evidence>
<comment type="pathway">
    <text evidence="3 17">Purine metabolism; IMP biosynthesis via de novo pathway; N(1)-(5-phospho-D-ribosyl)glycinamide from 5-phospho-alpha-D-ribose 1-diphosphate: step 2/2.</text>
</comment>
<keyword evidence="8 18" id="KW-0547">Nucleotide-binding</keyword>
<dbReference type="SUPFAM" id="SSF52440">
    <property type="entry name" value="PreATP-grasp domain"/>
    <property type="match status" value="1"/>
</dbReference>
<dbReference type="OrthoDB" id="9807240at2"/>
<dbReference type="Pfam" id="PF01071">
    <property type="entry name" value="GARS_A"/>
    <property type="match status" value="1"/>
</dbReference>
<evidence type="ECO:0000259" key="19">
    <source>
        <dbReference type="PROSITE" id="PS50975"/>
    </source>
</evidence>
<keyword evidence="10 18" id="KW-0067">ATP-binding</keyword>
<evidence type="ECO:0000256" key="4">
    <source>
        <dbReference type="ARBA" id="ARBA00013255"/>
    </source>
</evidence>
<dbReference type="HAMAP" id="MF_00138">
    <property type="entry name" value="GARS"/>
    <property type="match status" value="1"/>
</dbReference>
<evidence type="ECO:0000256" key="10">
    <source>
        <dbReference type="ARBA" id="ARBA00022840"/>
    </source>
</evidence>
<evidence type="ECO:0000256" key="13">
    <source>
        <dbReference type="ARBA" id="ARBA00038345"/>
    </source>
</evidence>
<dbReference type="InterPro" id="IPR000115">
    <property type="entry name" value="PRibGlycinamide_synth"/>
</dbReference>
<dbReference type="Proteomes" id="UP000294368">
    <property type="component" value="Chromosome"/>
</dbReference>
<dbReference type="GO" id="GO:0009113">
    <property type="term" value="P:purine nucleobase biosynthetic process"/>
    <property type="evidence" value="ECO:0007669"/>
    <property type="project" value="InterPro"/>
</dbReference>
<evidence type="ECO:0000313" key="21">
    <source>
        <dbReference type="Proteomes" id="UP000294368"/>
    </source>
</evidence>
<gene>
    <name evidence="17 20" type="primary">purD</name>
    <name evidence="20" type="ORF">ERCIKOCA2762_501</name>
</gene>
<dbReference type="EMBL" id="LR217715">
    <property type="protein sequence ID" value="VFP83256.1"/>
    <property type="molecule type" value="Genomic_DNA"/>
</dbReference>
<dbReference type="SUPFAM" id="SSF56059">
    <property type="entry name" value="Glutathione synthetase ATP-binding domain-like"/>
    <property type="match status" value="1"/>
</dbReference>
<dbReference type="EC" id="6.3.4.13" evidence="4 17"/>
<evidence type="ECO:0000256" key="15">
    <source>
        <dbReference type="ARBA" id="ARBA00042864"/>
    </source>
</evidence>
<dbReference type="PANTHER" id="PTHR43472:SF1">
    <property type="entry name" value="PHOSPHORIBOSYLAMINE--GLYCINE LIGASE, CHLOROPLASTIC"/>
    <property type="match status" value="1"/>
</dbReference>
<keyword evidence="7" id="KW-0479">Metal-binding</keyword>